<dbReference type="PRINTS" id="PR00400">
    <property type="entry name" value="TETREPRESSOR"/>
</dbReference>
<dbReference type="RefSeq" id="WP_317542581.1">
    <property type="nucleotide sequence ID" value="NZ_JAWLKB010000007.1"/>
</dbReference>
<dbReference type="InterPro" id="IPR009057">
    <property type="entry name" value="Homeodomain-like_sf"/>
</dbReference>
<dbReference type="EMBL" id="JAWLKB010000007">
    <property type="protein sequence ID" value="MDV6268441.1"/>
    <property type="molecule type" value="Genomic_DNA"/>
</dbReference>
<gene>
    <name evidence="4" type="ORF">R3Q16_17650</name>
</gene>
<comment type="caution">
    <text evidence="4">The sequence shown here is derived from an EMBL/GenBank/DDBJ whole genome shotgun (WGS) entry which is preliminary data.</text>
</comment>
<dbReference type="InterPro" id="IPR001647">
    <property type="entry name" value="HTH_TetR"/>
</dbReference>
<dbReference type="InterPro" id="IPR036271">
    <property type="entry name" value="Tet_transcr_reg_TetR-rel_C_sf"/>
</dbReference>
<evidence type="ECO:0000256" key="1">
    <source>
        <dbReference type="ARBA" id="ARBA00023125"/>
    </source>
</evidence>
<evidence type="ECO:0000256" key="2">
    <source>
        <dbReference type="PROSITE-ProRule" id="PRU00335"/>
    </source>
</evidence>
<dbReference type="PRINTS" id="PR00455">
    <property type="entry name" value="HTHTETR"/>
</dbReference>
<dbReference type="Pfam" id="PF00440">
    <property type="entry name" value="TetR_N"/>
    <property type="match status" value="1"/>
</dbReference>
<dbReference type="InterPro" id="IPR003012">
    <property type="entry name" value="Tet_transcr_reg_TetR"/>
</dbReference>
<name>A0ABU4BW43_RHOGO</name>
<keyword evidence="5" id="KW-1185">Reference proteome</keyword>
<evidence type="ECO:0000313" key="4">
    <source>
        <dbReference type="EMBL" id="MDV6268441.1"/>
    </source>
</evidence>
<evidence type="ECO:0000259" key="3">
    <source>
        <dbReference type="PROSITE" id="PS50977"/>
    </source>
</evidence>
<feature type="DNA-binding region" description="H-T-H motif" evidence="2">
    <location>
        <begin position="18"/>
        <end position="37"/>
    </location>
</feature>
<accession>A0ABU4BW43</accession>
<keyword evidence="1 2" id="KW-0238">DNA-binding</keyword>
<dbReference type="PROSITE" id="PS50977">
    <property type="entry name" value="HTH_TETR_2"/>
    <property type="match status" value="1"/>
</dbReference>
<dbReference type="SUPFAM" id="SSF46689">
    <property type="entry name" value="Homeodomain-like"/>
    <property type="match status" value="1"/>
</dbReference>
<reference evidence="4 5" key="1">
    <citation type="submission" date="2023-10" db="EMBL/GenBank/DDBJ databases">
        <title>Development of a sustainable strategy for remediation of hydrocarbon-contaminated territories based on the waste exchange concept.</title>
        <authorList>
            <person name="Krivoruchko A."/>
        </authorList>
    </citation>
    <scope>NUCLEOTIDE SEQUENCE [LARGE SCALE GENOMIC DNA]</scope>
    <source>
        <strain evidence="4 5">IEGM 1203</strain>
    </source>
</reference>
<dbReference type="SUPFAM" id="SSF48498">
    <property type="entry name" value="Tetracyclin repressor-like, C-terminal domain"/>
    <property type="match status" value="1"/>
</dbReference>
<proteinExistence type="predicted"/>
<sequence>MIRAAIEIADADGPGSLSLERIAAALGVKAPSLYNHFSDKAEILAGVARSIVMETPRTPAPVGGDWKQWLIESSVRFRETLLKHSRAAPLVVEYFPRGLLEKLYAEHCLVLAAANVPTNYQMFILEATHRMTIGAAMCVATGRPAMAPFANPDQFDDQLNESMQQGNWSDAKLFTEMLRVFMDGAEADYSRRELQLDQPS</sequence>
<organism evidence="4 5">
    <name type="scientific">Rhodococcus globerulus</name>
    <dbReference type="NCBI Taxonomy" id="33008"/>
    <lineage>
        <taxon>Bacteria</taxon>
        <taxon>Bacillati</taxon>
        <taxon>Actinomycetota</taxon>
        <taxon>Actinomycetes</taxon>
        <taxon>Mycobacteriales</taxon>
        <taxon>Nocardiaceae</taxon>
        <taxon>Rhodococcus</taxon>
    </lineage>
</organism>
<evidence type="ECO:0000313" key="5">
    <source>
        <dbReference type="Proteomes" id="UP001185927"/>
    </source>
</evidence>
<feature type="domain" description="HTH tetR-type" evidence="3">
    <location>
        <begin position="1"/>
        <end position="55"/>
    </location>
</feature>
<dbReference type="Proteomes" id="UP001185927">
    <property type="component" value="Unassembled WGS sequence"/>
</dbReference>
<protein>
    <submittedName>
        <fullName evidence="4">Helix-turn-helix domain-containing protein</fullName>
    </submittedName>
</protein>
<dbReference type="Gene3D" id="1.10.357.10">
    <property type="entry name" value="Tetracycline Repressor, domain 2"/>
    <property type="match status" value="1"/>
</dbReference>